<evidence type="ECO:0000313" key="14">
    <source>
        <dbReference type="Proteomes" id="UP000432715"/>
    </source>
</evidence>
<dbReference type="AlphaFoldDB" id="A0A6I0FBG8"/>
<evidence type="ECO:0000256" key="7">
    <source>
        <dbReference type="ARBA" id="ARBA00023136"/>
    </source>
</evidence>
<dbReference type="GO" id="GO:0009431">
    <property type="term" value="C:bacterial-type flagellum basal body, MS ring"/>
    <property type="evidence" value="ECO:0007669"/>
    <property type="project" value="InterPro"/>
</dbReference>
<dbReference type="Pfam" id="PF08345">
    <property type="entry name" value="YscJ_FliF_C"/>
    <property type="match status" value="1"/>
</dbReference>
<keyword evidence="4" id="KW-1003">Cell membrane</keyword>
<feature type="transmembrane region" description="Helical" evidence="10">
    <location>
        <begin position="436"/>
        <end position="453"/>
    </location>
</feature>
<evidence type="ECO:0000256" key="1">
    <source>
        <dbReference type="ARBA" id="ARBA00004117"/>
    </source>
</evidence>
<organism evidence="13 14">
    <name type="scientific">Alkaliphilus pronyensis</name>
    <dbReference type="NCBI Taxonomy" id="1482732"/>
    <lineage>
        <taxon>Bacteria</taxon>
        <taxon>Bacillati</taxon>
        <taxon>Bacillota</taxon>
        <taxon>Clostridia</taxon>
        <taxon>Peptostreptococcales</taxon>
        <taxon>Natronincolaceae</taxon>
        <taxon>Alkaliphilus</taxon>
    </lineage>
</organism>
<reference evidence="13 14" key="1">
    <citation type="submission" date="2019-10" db="EMBL/GenBank/DDBJ databases">
        <title>Alkaliphilus serpentinus sp. nov. and Alkaliphilus pronyensis sp. nov., two novel anaerobic alkaliphilic species isolated from the serpentinized-hosted hydrothermal field of the Prony Bay (New Caledonia).</title>
        <authorList>
            <person name="Postec A."/>
        </authorList>
    </citation>
    <scope>NUCLEOTIDE SEQUENCE [LARGE SCALE GENOMIC DNA]</scope>
    <source>
        <strain evidence="13 14">LacV</strain>
    </source>
</reference>
<dbReference type="RefSeq" id="WP_151860514.1">
    <property type="nucleotide sequence ID" value="NZ_WBZC01000014.1"/>
</dbReference>
<evidence type="ECO:0000256" key="8">
    <source>
        <dbReference type="ARBA" id="ARBA00023143"/>
    </source>
</evidence>
<dbReference type="GO" id="GO:0071973">
    <property type="term" value="P:bacterial-type flagellum-dependent cell motility"/>
    <property type="evidence" value="ECO:0007669"/>
    <property type="project" value="InterPro"/>
</dbReference>
<comment type="similarity">
    <text evidence="3 9">Belongs to the FliF family.</text>
</comment>
<keyword evidence="6 10" id="KW-1133">Transmembrane helix</keyword>
<comment type="function">
    <text evidence="9">The M ring may be actively involved in energy transduction.</text>
</comment>
<protein>
    <recommendedName>
        <fullName evidence="9">Flagellar M-ring protein</fullName>
    </recommendedName>
</protein>
<keyword evidence="13" id="KW-0969">Cilium</keyword>
<dbReference type="InterPro" id="IPR000067">
    <property type="entry name" value="FlgMring_FliF"/>
</dbReference>
<evidence type="ECO:0000256" key="4">
    <source>
        <dbReference type="ARBA" id="ARBA00022475"/>
    </source>
</evidence>
<comment type="subcellular location">
    <subcellularLocation>
        <location evidence="1 9">Bacterial flagellum basal body</location>
    </subcellularLocation>
    <subcellularLocation>
        <location evidence="2">Cell membrane</location>
        <topology evidence="2">Multi-pass membrane protein</topology>
    </subcellularLocation>
</comment>
<keyword evidence="5 10" id="KW-0812">Transmembrane</keyword>
<dbReference type="InterPro" id="IPR043427">
    <property type="entry name" value="YscJ/FliF"/>
</dbReference>
<dbReference type="Gene3D" id="3.30.300.30">
    <property type="match status" value="1"/>
</dbReference>
<evidence type="ECO:0000313" key="13">
    <source>
        <dbReference type="EMBL" id="KAB3535886.1"/>
    </source>
</evidence>
<evidence type="ECO:0000256" key="5">
    <source>
        <dbReference type="ARBA" id="ARBA00022692"/>
    </source>
</evidence>
<dbReference type="PRINTS" id="PR01009">
    <property type="entry name" value="FLGMRINGFLIF"/>
</dbReference>
<keyword evidence="14" id="KW-1185">Reference proteome</keyword>
<name>A0A6I0FBG8_9FIRM</name>
<dbReference type="NCBIfam" id="TIGR00206">
    <property type="entry name" value="fliF"/>
    <property type="match status" value="1"/>
</dbReference>
<feature type="transmembrane region" description="Helical" evidence="10">
    <location>
        <begin position="27"/>
        <end position="45"/>
    </location>
</feature>
<evidence type="ECO:0000256" key="2">
    <source>
        <dbReference type="ARBA" id="ARBA00004651"/>
    </source>
</evidence>
<keyword evidence="8 9" id="KW-0975">Bacterial flagellum</keyword>
<keyword evidence="7 10" id="KW-0472">Membrane</keyword>
<evidence type="ECO:0000256" key="3">
    <source>
        <dbReference type="ARBA" id="ARBA00007971"/>
    </source>
</evidence>
<dbReference type="InterPro" id="IPR006182">
    <property type="entry name" value="FliF_N_dom"/>
</dbReference>
<dbReference type="GO" id="GO:0005886">
    <property type="term" value="C:plasma membrane"/>
    <property type="evidence" value="ECO:0007669"/>
    <property type="project" value="UniProtKB-SubCell"/>
</dbReference>
<dbReference type="GO" id="GO:0003774">
    <property type="term" value="F:cytoskeletal motor activity"/>
    <property type="evidence" value="ECO:0007669"/>
    <property type="project" value="InterPro"/>
</dbReference>
<dbReference type="PANTHER" id="PTHR30046:SF0">
    <property type="entry name" value="FLAGELLAR M-RING PROTEIN"/>
    <property type="match status" value="1"/>
</dbReference>
<evidence type="ECO:0000256" key="9">
    <source>
        <dbReference type="PIRNR" id="PIRNR004862"/>
    </source>
</evidence>
<evidence type="ECO:0000259" key="11">
    <source>
        <dbReference type="Pfam" id="PF01514"/>
    </source>
</evidence>
<feature type="domain" description="Flagellar M-ring C-terminal" evidence="12">
    <location>
        <begin position="254"/>
        <end position="401"/>
    </location>
</feature>
<dbReference type="InterPro" id="IPR045851">
    <property type="entry name" value="AMP-bd_C_sf"/>
</dbReference>
<evidence type="ECO:0000256" key="10">
    <source>
        <dbReference type="SAM" id="Phobius"/>
    </source>
</evidence>
<evidence type="ECO:0000256" key="6">
    <source>
        <dbReference type="ARBA" id="ARBA00022989"/>
    </source>
</evidence>
<dbReference type="Gene3D" id="3.30.70.1530">
    <property type="entry name" value="Hypothetical protein rpa1041"/>
    <property type="match status" value="1"/>
</dbReference>
<comment type="caution">
    <text evidence="13">The sequence shown here is derived from an EMBL/GenBank/DDBJ whole genome shotgun (WGS) entry which is preliminary data.</text>
</comment>
<dbReference type="PANTHER" id="PTHR30046">
    <property type="entry name" value="FLAGELLAR M-RING PROTEIN"/>
    <property type="match status" value="1"/>
</dbReference>
<dbReference type="InterPro" id="IPR013556">
    <property type="entry name" value="Flag_M-ring_C"/>
</dbReference>
<accession>A0A6I0FBG8</accession>
<dbReference type="PIRSF" id="PIRSF004862">
    <property type="entry name" value="FliF"/>
    <property type="match status" value="1"/>
</dbReference>
<dbReference type="Pfam" id="PF01514">
    <property type="entry name" value="YscJ_FliF"/>
    <property type="match status" value="1"/>
</dbReference>
<gene>
    <name evidence="13" type="primary">fliF</name>
    <name evidence="13" type="ORF">F8154_05050</name>
</gene>
<dbReference type="OrthoDB" id="9807026at2"/>
<dbReference type="Proteomes" id="UP000432715">
    <property type="component" value="Unassembled WGS sequence"/>
</dbReference>
<feature type="domain" description="Flagellar M-ring N-terminal" evidence="11">
    <location>
        <begin position="46"/>
        <end position="221"/>
    </location>
</feature>
<proteinExistence type="inferred from homology"/>
<keyword evidence="13" id="KW-0282">Flagellum</keyword>
<sequence length="515" mass="57079">MTEAVETMRNQLNEYFQGMEKKQKIKLALTTLFILLALTAIILYFTRTEYVVIYNDLDAKQAGEVISTLETNNIKAKSGDTVGTILVAKEDEKRAQMVVATQGLPTARFSYEDAFSNSFMMTSEERTQRFLYAQQNYLASTVEEIPGVRKAVVHLTVPDKSGFVFSDNERTSKASVFIDLDPSAKLDKNSINGIVMLVSNAVEGLYPENVTVHGNDGRVLNSQNEAGDSFDTNNHIDLQQAVKSDLEKSIGDFLSTVYGYGNVAVMANVKLDFDSEITEILEFSPPIDGETSGIIRSMQELQQNVVNEEAGGIPGTDSNTEDITQYVENDSNVSRYNEASRTINYEINELRQKIVKAQGQVQDITIAVYINSNAINGGQLTDEERKELQNIISAAAGLDTRVVQVGVQEFSNSIEEQLRSAMENQGPQGGLASIPLWLWGIAGTLLLASVYLASTKLRKKKEEPVESIRELIPQDELEEIDLELSGSQAKQQIEKMVSKKPEAVAQLLRNWLSED</sequence>
<keyword evidence="13" id="KW-0966">Cell projection</keyword>
<dbReference type="EMBL" id="WBZC01000014">
    <property type="protein sequence ID" value="KAB3535886.1"/>
    <property type="molecule type" value="Genomic_DNA"/>
</dbReference>
<evidence type="ECO:0000259" key="12">
    <source>
        <dbReference type="Pfam" id="PF08345"/>
    </source>
</evidence>